<evidence type="ECO:0000313" key="3">
    <source>
        <dbReference type="Proteomes" id="UP000749559"/>
    </source>
</evidence>
<dbReference type="AlphaFoldDB" id="A0A8S4P924"/>
<dbReference type="EMBL" id="CAIIXF020000007">
    <property type="protein sequence ID" value="CAH1789943.1"/>
    <property type="molecule type" value="Genomic_DNA"/>
</dbReference>
<dbReference type="Proteomes" id="UP000749559">
    <property type="component" value="Unassembled WGS sequence"/>
</dbReference>
<evidence type="ECO:0000313" key="2">
    <source>
        <dbReference type="EMBL" id="CAH1789943.1"/>
    </source>
</evidence>
<feature type="non-terminal residue" evidence="2">
    <location>
        <position position="1"/>
    </location>
</feature>
<proteinExistence type="predicted"/>
<organism evidence="2 3">
    <name type="scientific">Owenia fusiformis</name>
    <name type="common">Polychaete worm</name>
    <dbReference type="NCBI Taxonomy" id="6347"/>
    <lineage>
        <taxon>Eukaryota</taxon>
        <taxon>Metazoa</taxon>
        <taxon>Spiralia</taxon>
        <taxon>Lophotrochozoa</taxon>
        <taxon>Annelida</taxon>
        <taxon>Polychaeta</taxon>
        <taxon>Sedentaria</taxon>
        <taxon>Canalipalpata</taxon>
        <taxon>Sabellida</taxon>
        <taxon>Oweniida</taxon>
        <taxon>Oweniidae</taxon>
        <taxon>Owenia</taxon>
    </lineage>
</organism>
<name>A0A8S4P924_OWEFU</name>
<keyword evidence="3" id="KW-1185">Reference proteome</keyword>
<comment type="caution">
    <text evidence="2">The sequence shown here is derived from an EMBL/GenBank/DDBJ whole genome shotgun (WGS) entry which is preliminary data.</text>
</comment>
<protein>
    <recommendedName>
        <fullName evidence="1">Reverse transcriptase zinc-binding domain-containing protein</fullName>
    </recommendedName>
</protein>
<gene>
    <name evidence="2" type="ORF">OFUS_LOCUS15219</name>
</gene>
<reference evidence="2" key="1">
    <citation type="submission" date="2022-03" db="EMBL/GenBank/DDBJ databases">
        <authorList>
            <person name="Martin C."/>
        </authorList>
    </citation>
    <scope>NUCLEOTIDE SEQUENCE</scope>
</reference>
<accession>A0A8S4P924</accession>
<feature type="domain" description="Reverse transcriptase zinc-binding" evidence="1">
    <location>
        <begin position="77"/>
        <end position="143"/>
    </location>
</feature>
<sequence>VISELIGKNAETLMQYNILRACLNQEKIHMYGNIKASETLVFRGIEIEKLTSQKTRNKLVKERQCDVQFNGLTIGSDIWNQLFKCTSDTGLLSIQWKIFHGIYPHGGLLKKYNIEQSDLCKLCNEVDNIEHFFIHCNAIKNIWKDVALNDNEKIGMGILDKKLLYKSLVIKKTIHDFKFSKNERKNISVMFEYEKYVRNIVD</sequence>
<evidence type="ECO:0000259" key="1">
    <source>
        <dbReference type="Pfam" id="PF13966"/>
    </source>
</evidence>
<dbReference type="InterPro" id="IPR026960">
    <property type="entry name" value="RVT-Znf"/>
</dbReference>
<dbReference type="OrthoDB" id="1097471at2759"/>
<dbReference type="Pfam" id="PF13966">
    <property type="entry name" value="zf-RVT"/>
    <property type="match status" value="1"/>
</dbReference>